<dbReference type="EMBL" id="JBBPBN010000009">
    <property type="protein sequence ID" value="KAK9032029.1"/>
    <property type="molecule type" value="Genomic_DNA"/>
</dbReference>
<evidence type="ECO:0000313" key="1">
    <source>
        <dbReference type="EMBL" id="KAK9032029.1"/>
    </source>
</evidence>
<dbReference type="Proteomes" id="UP001396334">
    <property type="component" value="Unassembled WGS sequence"/>
</dbReference>
<name>A0ABR2T426_9ROSI</name>
<accession>A0ABR2T426</accession>
<comment type="caution">
    <text evidence="1">The sequence shown here is derived from an EMBL/GenBank/DDBJ whole genome shotgun (WGS) entry which is preliminary data.</text>
</comment>
<reference evidence="1 2" key="1">
    <citation type="journal article" date="2024" name="G3 (Bethesda)">
        <title>Genome assembly of Hibiscus sabdariffa L. provides insights into metabolisms of medicinal natural products.</title>
        <authorList>
            <person name="Kim T."/>
        </authorList>
    </citation>
    <scope>NUCLEOTIDE SEQUENCE [LARGE SCALE GENOMIC DNA]</scope>
    <source>
        <strain evidence="1">TK-2024</strain>
        <tissue evidence="1">Old leaves</tissue>
    </source>
</reference>
<keyword evidence="2" id="KW-1185">Reference proteome</keyword>
<evidence type="ECO:0000313" key="2">
    <source>
        <dbReference type="Proteomes" id="UP001396334"/>
    </source>
</evidence>
<proteinExistence type="predicted"/>
<gene>
    <name evidence="1" type="ORF">V6N11_056313</name>
</gene>
<sequence length="166" mass="17926">MFNPILSSYCMLFVLGSQHLSSDDPEKLTTWGYHLHEDTDPVYLEQAHGIISPVSHLPVLERHGSPFRAADMQTAKRGKVGVESSSVTAPGDLKATATVDTPVMSHAPMSYVGVLSGAGKEAASMIVLTIACDVRLSSIGYQSLSNRIRLLWQPQGSFQVVDLATE</sequence>
<protein>
    <submittedName>
        <fullName evidence="1">Uncharacterized protein</fullName>
    </submittedName>
</protein>
<organism evidence="1 2">
    <name type="scientific">Hibiscus sabdariffa</name>
    <name type="common">roselle</name>
    <dbReference type="NCBI Taxonomy" id="183260"/>
    <lineage>
        <taxon>Eukaryota</taxon>
        <taxon>Viridiplantae</taxon>
        <taxon>Streptophyta</taxon>
        <taxon>Embryophyta</taxon>
        <taxon>Tracheophyta</taxon>
        <taxon>Spermatophyta</taxon>
        <taxon>Magnoliopsida</taxon>
        <taxon>eudicotyledons</taxon>
        <taxon>Gunneridae</taxon>
        <taxon>Pentapetalae</taxon>
        <taxon>rosids</taxon>
        <taxon>malvids</taxon>
        <taxon>Malvales</taxon>
        <taxon>Malvaceae</taxon>
        <taxon>Malvoideae</taxon>
        <taxon>Hibiscus</taxon>
    </lineage>
</organism>